<feature type="transmembrane region" description="Helical" evidence="1">
    <location>
        <begin position="193"/>
        <end position="215"/>
    </location>
</feature>
<sequence length="231" mass="26653">MDISTLPIREISTCAIFLPLALAALKFKTGDLRIRLFFLFLLLGACVDGLGWLIYSNELKNLYTFHSIFQYCYLFFEALFFVWLCTGFLEHAKVDSIRIGFFVLLTAAFFIKGALFFSNLDDPYRPSALNSLMDGMFLASISFLSAFALLQMAERVSQLLTYPWFWIISGIFFYCFGSFFIDLMLSVGIMEEIWGMRNIVNIIQYCFFFAGLYLYKGKSMLADSQFIKRTT</sequence>
<organism evidence="2 3">
    <name type="scientific">Algoriphagus yeomjeoni</name>
    <dbReference type="NCBI Taxonomy" id="291403"/>
    <lineage>
        <taxon>Bacteria</taxon>
        <taxon>Pseudomonadati</taxon>
        <taxon>Bacteroidota</taxon>
        <taxon>Cytophagia</taxon>
        <taxon>Cytophagales</taxon>
        <taxon>Cyclobacteriaceae</taxon>
        <taxon>Algoriphagus</taxon>
    </lineage>
</organism>
<name>A0A327P1X8_9BACT</name>
<evidence type="ECO:0000313" key="2">
    <source>
        <dbReference type="EMBL" id="RAI85571.1"/>
    </source>
</evidence>
<feature type="transmembrane region" description="Helical" evidence="1">
    <location>
        <begin position="37"/>
        <end position="56"/>
    </location>
</feature>
<evidence type="ECO:0008006" key="4">
    <source>
        <dbReference type="Google" id="ProtNLM"/>
    </source>
</evidence>
<feature type="transmembrane region" description="Helical" evidence="1">
    <location>
        <begin position="6"/>
        <end position="25"/>
    </location>
</feature>
<accession>A0A327P1X8</accession>
<dbReference type="Proteomes" id="UP000249610">
    <property type="component" value="Unassembled WGS sequence"/>
</dbReference>
<comment type="caution">
    <text evidence="2">The sequence shown here is derived from an EMBL/GenBank/DDBJ whole genome shotgun (WGS) entry which is preliminary data.</text>
</comment>
<dbReference type="OrthoDB" id="823312at2"/>
<feature type="transmembrane region" description="Helical" evidence="1">
    <location>
        <begin position="132"/>
        <end position="150"/>
    </location>
</feature>
<dbReference type="EMBL" id="QLLK01000013">
    <property type="protein sequence ID" value="RAI85571.1"/>
    <property type="molecule type" value="Genomic_DNA"/>
</dbReference>
<feature type="transmembrane region" description="Helical" evidence="1">
    <location>
        <begin position="101"/>
        <end position="120"/>
    </location>
</feature>
<evidence type="ECO:0000313" key="3">
    <source>
        <dbReference type="Proteomes" id="UP000249610"/>
    </source>
</evidence>
<gene>
    <name evidence="2" type="ORF">LV83_03651</name>
</gene>
<dbReference type="RefSeq" id="WP_111612973.1">
    <property type="nucleotide sequence ID" value="NZ_QLLK01000013.1"/>
</dbReference>
<reference evidence="2 3" key="1">
    <citation type="submission" date="2018-06" db="EMBL/GenBank/DDBJ databases">
        <title>Genomic Encyclopedia of Archaeal and Bacterial Type Strains, Phase II (KMG-II): from individual species to whole genera.</title>
        <authorList>
            <person name="Goeker M."/>
        </authorList>
    </citation>
    <scope>NUCLEOTIDE SEQUENCE [LARGE SCALE GENOMIC DNA]</scope>
    <source>
        <strain evidence="2 3">DSM 23446</strain>
    </source>
</reference>
<feature type="transmembrane region" description="Helical" evidence="1">
    <location>
        <begin position="68"/>
        <end position="89"/>
    </location>
</feature>
<keyword evidence="3" id="KW-1185">Reference proteome</keyword>
<feature type="transmembrane region" description="Helical" evidence="1">
    <location>
        <begin position="162"/>
        <end position="181"/>
    </location>
</feature>
<keyword evidence="1" id="KW-1133">Transmembrane helix</keyword>
<proteinExistence type="predicted"/>
<evidence type="ECO:0000256" key="1">
    <source>
        <dbReference type="SAM" id="Phobius"/>
    </source>
</evidence>
<dbReference type="AlphaFoldDB" id="A0A327P1X8"/>
<protein>
    <recommendedName>
        <fullName evidence="4">YhhN-like protein</fullName>
    </recommendedName>
</protein>
<keyword evidence="1" id="KW-0812">Transmembrane</keyword>
<keyword evidence="1" id="KW-0472">Membrane</keyword>